<dbReference type="AlphaFoldDB" id="A0A9P6PTS6"/>
<comment type="subcellular location">
    <subcellularLocation>
        <location evidence="1">Membrane</location>
        <topology evidence="1">Multi-pass membrane protein</topology>
    </subcellularLocation>
</comment>
<reference evidence="9" key="1">
    <citation type="journal article" date="2020" name="Fungal Divers.">
        <title>Resolving the Mortierellaceae phylogeny through synthesis of multi-gene phylogenetics and phylogenomics.</title>
        <authorList>
            <person name="Vandepol N."/>
            <person name="Liber J."/>
            <person name="Desiro A."/>
            <person name="Na H."/>
            <person name="Kennedy M."/>
            <person name="Barry K."/>
            <person name="Grigoriev I.V."/>
            <person name="Miller A.N."/>
            <person name="O'Donnell K."/>
            <person name="Stajich J.E."/>
            <person name="Bonito G."/>
        </authorList>
    </citation>
    <scope>NUCLEOTIDE SEQUENCE</scope>
    <source>
        <strain evidence="9">KOD948</strain>
    </source>
</reference>
<dbReference type="PANTHER" id="PTHR46154">
    <property type="match status" value="1"/>
</dbReference>
<evidence type="ECO:0000256" key="2">
    <source>
        <dbReference type="ARBA" id="ARBA00006434"/>
    </source>
</evidence>
<dbReference type="InterPro" id="IPR031155">
    <property type="entry name" value="DUR"/>
</dbReference>
<feature type="transmembrane region" description="Helical" evidence="8">
    <location>
        <begin position="624"/>
        <end position="646"/>
    </location>
</feature>
<dbReference type="PROSITE" id="PS50283">
    <property type="entry name" value="NA_SOLUT_SYMP_3"/>
    <property type="match status" value="1"/>
</dbReference>
<evidence type="ECO:0000256" key="7">
    <source>
        <dbReference type="RuleBase" id="RU362091"/>
    </source>
</evidence>
<proteinExistence type="inferred from homology"/>
<evidence type="ECO:0008006" key="11">
    <source>
        <dbReference type="Google" id="ProtNLM"/>
    </source>
</evidence>
<dbReference type="OrthoDB" id="6132759at2759"/>
<evidence type="ECO:0000313" key="10">
    <source>
        <dbReference type="Proteomes" id="UP000726737"/>
    </source>
</evidence>
<dbReference type="Pfam" id="PF00474">
    <property type="entry name" value="SSF"/>
    <property type="match status" value="1"/>
</dbReference>
<evidence type="ECO:0000256" key="8">
    <source>
        <dbReference type="SAM" id="Phobius"/>
    </source>
</evidence>
<feature type="transmembrane region" description="Helical" evidence="8">
    <location>
        <begin position="492"/>
        <end position="513"/>
    </location>
</feature>
<dbReference type="CDD" id="cd11476">
    <property type="entry name" value="SLC5sbd_DUR3"/>
    <property type="match status" value="1"/>
</dbReference>
<feature type="transmembrane region" description="Helical" evidence="8">
    <location>
        <begin position="87"/>
        <end position="105"/>
    </location>
</feature>
<feature type="transmembrane region" description="Helical" evidence="8">
    <location>
        <begin position="164"/>
        <end position="184"/>
    </location>
</feature>
<accession>A0A9P6PTS6</accession>
<dbReference type="PANTHER" id="PTHR46154:SF4">
    <property type="entry name" value="UREA ACTIVE TRANSPORTER"/>
    <property type="match status" value="1"/>
</dbReference>
<dbReference type="GO" id="GO:0015606">
    <property type="term" value="F:spermidine transmembrane transporter activity"/>
    <property type="evidence" value="ECO:0007669"/>
    <property type="project" value="UniProtKB-ARBA"/>
</dbReference>
<evidence type="ECO:0000256" key="1">
    <source>
        <dbReference type="ARBA" id="ARBA00004141"/>
    </source>
</evidence>
<feature type="transmembrane region" description="Helical" evidence="8">
    <location>
        <begin position="196"/>
        <end position="216"/>
    </location>
</feature>
<keyword evidence="3" id="KW-0813">Transport</keyword>
<feature type="transmembrane region" description="Helical" evidence="8">
    <location>
        <begin position="252"/>
        <end position="273"/>
    </location>
</feature>
<keyword evidence="6 8" id="KW-0472">Membrane</keyword>
<feature type="transmembrane region" description="Helical" evidence="8">
    <location>
        <begin position="394"/>
        <end position="415"/>
    </location>
</feature>
<keyword evidence="10" id="KW-1185">Reference proteome</keyword>
<feature type="transmembrane region" description="Helical" evidence="8">
    <location>
        <begin position="333"/>
        <end position="361"/>
    </location>
</feature>
<dbReference type="Gene3D" id="1.20.1730.10">
    <property type="entry name" value="Sodium/glucose cotransporter"/>
    <property type="match status" value="1"/>
</dbReference>
<protein>
    <recommendedName>
        <fullName evidence="11">Urea transporter</fullName>
    </recommendedName>
</protein>
<name>A0A9P6PTS6_9FUNG</name>
<comment type="similarity">
    <text evidence="2 7">Belongs to the sodium:solute symporter (SSF) (TC 2.A.21) family.</text>
</comment>
<evidence type="ECO:0000256" key="4">
    <source>
        <dbReference type="ARBA" id="ARBA00022692"/>
    </source>
</evidence>
<dbReference type="Proteomes" id="UP000726737">
    <property type="component" value="Unassembled WGS sequence"/>
</dbReference>
<dbReference type="EMBL" id="JAAAJA010000525">
    <property type="protein sequence ID" value="KAG0252360.1"/>
    <property type="molecule type" value="Genomic_DNA"/>
</dbReference>
<evidence type="ECO:0000256" key="6">
    <source>
        <dbReference type="ARBA" id="ARBA00023136"/>
    </source>
</evidence>
<gene>
    <name evidence="9" type="ORF">BG011_007021</name>
</gene>
<feature type="transmembrane region" description="Helical" evidence="8">
    <location>
        <begin position="12"/>
        <end position="31"/>
    </location>
</feature>
<comment type="caution">
    <text evidence="9">The sequence shown here is derived from an EMBL/GenBank/DDBJ whole genome shotgun (WGS) entry which is preliminary data.</text>
</comment>
<evidence type="ECO:0000256" key="5">
    <source>
        <dbReference type="ARBA" id="ARBA00022989"/>
    </source>
</evidence>
<feature type="transmembrane region" description="Helical" evidence="8">
    <location>
        <begin position="593"/>
        <end position="612"/>
    </location>
</feature>
<feature type="transmembrane region" description="Helical" evidence="8">
    <location>
        <begin position="427"/>
        <end position="446"/>
    </location>
</feature>
<feature type="transmembrane region" description="Helical" evidence="8">
    <location>
        <begin position="453"/>
        <end position="472"/>
    </location>
</feature>
<dbReference type="InterPro" id="IPR001734">
    <property type="entry name" value="Na/solute_symporter"/>
</dbReference>
<dbReference type="GO" id="GO:0015204">
    <property type="term" value="F:urea transmembrane transporter activity"/>
    <property type="evidence" value="ECO:0007669"/>
    <property type="project" value="InterPro"/>
</dbReference>
<dbReference type="FunFam" id="1.20.1730.10:FF:000006">
    <property type="entry name" value="Urea active transporter"/>
    <property type="match status" value="1"/>
</dbReference>
<evidence type="ECO:0000256" key="3">
    <source>
        <dbReference type="ARBA" id="ARBA00022448"/>
    </source>
</evidence>
<organism evidence="9 10">
    <name type="scientific">Mortierella polycephala</name>
    <dbReference type="NCBI Taxonomy" id="41804"/>
    <lineage>
        <taxon>Eukaryota</taxon>
        <taxon>Fungi</taxon>
        <taxon>Fungi incertae sedis</taxon>
        <taxon>Mucoromycota</taxon>
        <taxon>Mortierellomycotina</taxon>
        <taxon>Mortierellomycetes</taxon>
        <taxon>Mortierellales</taxon>
        <taxon>Mortierellaceae</taxon>
        <taxon>Mortierella</taxon>
    </lineage>
</organism>
<feature type="transmembrane region" description="Helical" evidence="8">
    <location>
        <begin position="131"/>
        <end position="152"/>
    </location>
</feature>
<dbReference type="NCBIfam" id="TIGR00813">
    <property type="entry name" value="sss"/>
    <property type="match status" value="1"/>
</dbReference>
<keyword evidence="5 8" id="KW-1133">Transmembrane helix</keyword>
<keyword evidence="4 8" id="KW-0812">Transmembrane</keyword>
<sequence length="672" mass="71731">MVAVLSQGLGYGVVLGFGLVFALVMMLITMIQKRFLGEKVTSEEYMAAGRSVKTGLVASAVVSSWTWAATLLQSSSVAYKYGISGPFWYASGACVQVLLFSVLAIELKRKCPNAHTFLEIISIRYGRKAHFVFLFFGLLTNVIVSAMLLLGGSAVVTSLTGMNTIAACFLLPLGVIIYTLFGGLKATFVADYTHTVVIMIIVLLFSFTAYVTSDLIGSPSKMFDLLHEAAARHPVEGNHEGSYLTMASSQGLMFGIINLCSNFGTVFIDNAYWQRAIAASPHSTVKAYLIGGLSWFAIPFTLATTLGISAIALESNERFPTYPNRISPSDVSAGLVAPNAAIALLGHGGAVAVLLLVFMAVTSAASAELIAVSSVCTFDVYRTYINPMATGKQLIRVSHAVVGGFGIIMGVLAVILKELGIDLGYLYMLMGVLISSAVLPVTFSLLWKKQNQLAAIVAPLGGLCISITAWLVCAKLYSGEITLATTGTDQAMLAGNLGALIGGGVISVVISLMKPDNYSFEGTRSLMQVTDDAVGTPESNNSSEDVTMDEKKKSSVTKAAEAATVEVKPPKEGWGFDAEEDAKLAKAARFARWSSGLLTVILILLWPLPMFFSNYVFSRDFYTGWVILSIIWAICSTIAVTIYPIWESRGAIAQVFKGMYSAATSRKSTAAV</sequence>
<evidence type="ECO:0000313" key="9">
    <source>
        <dbReference type="EMBL" id="KAG0252360.1"/>
    </source>
</evidence>
<dbReference type="GO" id="GO:0005886">
    <property type="term" value="C:plasma membrane"/>
    <property type="evidence" value="ECO:0007669"/>
    <property type="project" value="TreeGrafter"/>
</dbReference>
<dbReference type="InterPro" id="IPR038377">
    <property type="entry name" value="Na/Glc_symporter_sf"/>
</dbReference>
<feature type="transmembrane region" description="Helical" evidence="8">
    <location>
        <begin position="285"/>
        <end position="313"/>
    </location>
</feature>